<reference evidence="1 2" key="1">
    <citation type="submission" date="2018-04" db="EMBL/GenBank/DDBJ databases">
        <title>Draft genome sequence of Pseudomonas syringae pv. actinidiae biovar 1 strains isolated from kiwifruit in Kagawa prefecture.</title>
        <authorList>
            <person name="Tabuchi M."/>
            <person name="Saito M."/>
            <person name="Fujiwara S."/>
            <person name="Sasa N."/>
            <person name="Akimitsu K."/>
            <person name="Gomi K."/>
            <person name="Konishi-Sugita S."/>
            <person name="Hamano K."/>
            <person name="Kataoka I."/>
        </authorList>
    </citation>
    <scope>NUCLEOTIDE SEQUENCE [LARGE SCALE GENOMIC DNA]</scope>
    <source>
        <strain evidence="1 2">MAFF212206</strain>
    </source>
</reference>
<dbReference type="AlphaFoldDB" id="A0A2V0QCP3"/>
<protein>
    <submittedName>
        <fullName evidence="1">Uncharacterized protein</fullName>
    </submittedName>
</protein>
<gene>
    <name evidence="1" type="ORF">KPSA1_04303</name>
</gene>
<comment type="caution">
    <text evidence="1">The sequence shown here is derived from an EMBL/GenBank/DDBJ whole genome shotgun (WGS) entry which is preliminary data.</text>
</comment>
<evidence type="ECO:0000313" key="2">
    <source>
        <dbReference type="Proteomes" id="UP000247480"/>
    </source>
</evidence>
<evidence type="ECO:0000313" key="1">
    <source>
        <dbReference type="EMBL" id="GBH10876.1"/>
    </source>
</evidence>
<dbReference type="EMBL" id="BGJZ01000210">
    <property type="protein sequence ID" value="GBH10876.1"/>
    <property type="molecule type" value="Genomic_DNA"/>
</dbReference>
<organism evidence="1 2">
    <name type="scientific">Pseudomonas syringae pv. actinidiae</name>
    <dbReference type="NCBI Taxonomy" id="103796"/>
    <lineage>
        <taxon>Bacteria</taxon>
        <taxon>Pseudomonadati</taxon>
        <taxon>Pseudomonadota</taxon>
        <taxon>Gammaproteobacteria</taxon>
        <taxon>Pseudomonadales</taxon>
        <taxon>Pseudomonadaceae</taxon>
        <taxon>Pseudomonas</taxon>
        <taxon>Pseudomonas syringae</taxon>
    </lineage>
</organism>
<proteinExistence type="predicted"/>
<name>A0A2V0QCP3_PSESF</name>
<sequence>MTPVRLAASMTALCCEKRWPISLEEISSTLSAPANALSSVEGCE</sequence>
<dbReference type="Proteomes" id="UP000247480">
    <property type="component" value="Unassembled WGS sequence"/>
</dbReference>
<accession>A0A2V0QCP3</accession>